<sequence length="58" mass="6925">MLPYIRDWVERKVRRHLAKARKQKGFGWKQWSNSWLYDTLKLFNGYRASAAEVKAAPT</sequence>
<evidence type="ECO:0000313" key="1">
    <source>
        <dbReference type="EMBL" id="GGI34529.1"/>
    </source>
</evidence>
<dbReference type="EMBL" id="BMHC01000046">
    <property type="protein sequence ID" value="GGI34529.1"/>
    <property type="molecule type" value="Genomic_DNA"/>
</dbReference>
<gene>
    <name evidence="1" type="ORF">GCM10010987_79830</name>
</gene>
<comment type="caution">
    <text evidence="1">The sequence shown here is derived from an EMBL/GenBank/DDBJ whole genome shotgun (WGS) entry which is preliminary data.</text>
</comment>
<evidence type="ECO:0008006" key="3">
    <source>
        <dbReference type="Google" id="ProtNLM"/>
    </source>
</evidence>
<accession>A0AA88BCY6</accession>
<protein>
    <recommendedName>
        <fullName evidence="3">Group II intron maturase-specific domain-containing protein</fullName>
    </recommendedName>
</protein>
<reference evidence="1" key="1">
    <citation type="journal article" date="2014" name="Int. J. Syst. Evol. Microbiol.">
        <title>Complete genome sequence of Corynebacterium casei LMG S-19264T (=DSM 44701T), isolated from a smear-ripened cheese.</title>
        <authorList>
            <consortium name="US DOE Joint Genome Institute (JGI-PGF)"/>
            <person name="Walter F."/>
            <person name="Albersmeier A."/>
            <person name="Kalinowski J."/>
            <person name="Ruckert C."/>
        </authorList>
    </citation>
    <scope>NUCLEOTIDE SEQUENCE</scope>
    <source>
        <strain evidence="1">CGMCC 1.15034</strain>
    </source>
</reference>
<organism evidence="1 2">
    <name type="scientific">Bradyrhizobium guangdongense</name>
    <dbReference type="NCBI Taxonomy" id="1325090"/>
    <lineage>
        <taxon>Bacteria</taxon>
        <taxon>Pseudomonadati</taxon>
        <taxon>Pseudomonadota</taxon>
        <taxon>Alphaproteobacteria</taxon>
        <taxon>Hyphomicrobiales</taxon>
        <taxon>Nitrobacteraceae</taxon>
        <taxon>Bradyrhizobium</taxon>
    </lineage>
</organism>
<dbReference type="Proteomes" id="UP000625079">
    <property type="component" value="Unassembled WGS sequence"/>
</dbReference>
<evidence type="ECO:0000313" key="2">
    <source>
        <dbReference type="Proteomes" id="UP000625079"/>
    </source>
</evidence>
<dbReference type="AlphaFoldDB" id="A0AA88BCY6"/>
<proteinExistence type="predicted"/>
<name>A0AA88BCY6_9BRAD</name>
<reference evidence="1" key="2">
    <citation type="submission" date="2022-12" db="EMBL/GenBank/DDBJ databases">
        <authorList>
            <person name="Sun Q."/>
            <person name="Zhou Y."/>
        </authorList>
    </citation>
    <scope>NUCLEOTIDE SEQUENCE</scope>
    <source>
        <strain evidence="1">CGMCC 1.15034</strain>
    </source>
</reference>